<reference evidence="3" key="1">
    <citation type="submission" date="2012-12" db="EMBL/GenBank/DDBJ databases">
        <authorList>
            <person name="Hellsten U."/>
            <person name="Grimwood J."/>
            <person name="Chapman J.A."/>
            <person name="Shapiro H."/>
            <person name="Aerts A."/>
            <person name="Otillar R.P."/>
            <person name="Terry A.Y."/>
            <person name="Boore J.L."/>
            <person name="Simakov O."/>
            <person name="Marletaz F."/>
            <person name="Cho S.-J."/>
            <person name="Edsinger-Gonzales E."/>
            <person name="Havlak P."/>
            <person name="Kuo D.-H."/>
            <person name="Larsson T."/>
            <person name="Lv J."/>
            <person name="Arendt D."/>
            <person name="Savage R."/>
            <person name="Osoegawa K."/>
            <person name="de Jong P."/>
            <person name="Lindberg D.R."/>
            <person name="Seaver E.C."/>
            <person name="Weisblat D.A."/>
            <person name="Putnam N.H."/>
            <person name="Grigoriev I.V."/>
            <person name="Rokhsar D.S."/>
        </authorList>
    </citation>
    <scope>NUCLEOTIDE SEQUENCE</scope>
    <source>
        <strain evidence="3">I ESC-2004</strain>
    </source>
</reference>
<evidence type="ECO:0000313" key="1">
    <source>
        <dbReference type="EMBL" id="ELU14614.1"/>
    </source>
</evidence>
<reference evidence="1 3" key="2">
    <citation type="journal article" date="2013" name="Nature">
        <title>Insights into bilaterian evolution from three spiralian genomes.</title>
        <authorList>
            <person name="Simakov O."/>
            <person name="Marletaz F."/>
            <person name="Cho S.J."/>
            <person name="Edsinger-Gonzales E."/>
            <person name="Havlak P."/>
            <person name="Hellsten U."/>
            <person name="Kuo D.H."/>
            <person name="Larsson T."/>
            <person name="Lv J."/>
            <person name="Arendt D."/>
            <person name="Savage R."/>
            <person name="Osoegawa K."/>
            <person name="de Jong P."/>
            <person name="Grimwood J."/>
            <person name="Chapman J.A."/>
            <person name="Shapiro H."/>
            <person name="Aerts A."/>
            <person name="Otillar R.P."/>
            <person name="Terry A.Y."/>
            <person name="Boore J.L."/>
            <person name="Grigoriev I.V."/>
            <person name="Lindberg D.R."/>
            <person name="Seaver E.C."/>
            <person name="Weisblat D.A."/>
            <person name="Putnam N.H."/>
            <person name="Rokhsar D.S."/>
        </authorList>
    </citation>
    <scope>NUCLEOTIDE SEQUENCE</scope>
    <source>
        <strain evidence="1 3">I ESC-2004</strain>
    </source>
</reference>
<dbReference type="EnsemblMetazoa" id="CapteT211050">
    <property type="protein sequence ID" value="CapteP211050"/>
    <property type="gene ID" value="CapteG211050"/>
</dbReference>
<sequence length="186" mass="21128">MFIADADVDVNGDEDAHITREEYAKRVNFYATGTWNVNDAISRPAQTVWGEVDRLKVSPAPQGEATKAVSSLFEILQFDKEGEFDDFCSGLTEDRKNKQVMIRTRCTHTLAWHLAVVYQIMDYVFLNLAKVTECGSEDDQVAKFHLRGTDISYVFNSRHKSGRRKTVARSDTSVALMVDKWHISDT</sequence>
<dbReference type="Proteomes" id="UP000014760">
    <property type="component" value="Unassembled WGS sequence"/>
</dbReference>
<evidence type="ECO:0000313" key="2">
    <source>
        <dbReference type="EnsemblMetazoa" id="CapteP211050"/>
    </source>
</evidence>
<accession>R7V7U8</accession>
<organism evidence="1">
    <name type="scientific">Capitella teleta</name>
    <name type="common">Polychaete worm</name>
    <dbReference type="NCBI Taxonomy" id="283909"/>
    <lineage>
        <taxon>Eukaryota</taxon>
        <taxon>Metazoa</taxon>
        <taxon>Spiralia</taxon>
        <taxon>Lophotrochozoa</taxon>
        <taxon>Annelida</taxon>
        <taxon>Polychaeta</taxon>
        <taxon>Sedentaria</taxon>
        <taxon>Scolecida</taxon>
        <taxon>Capitellidae</taxon>
        <taxon>Capitella</taxon>
    </lineage>
</organism>
<dbReference type="EMBL" id="AMQN01000703">
    <property type="status" value="NOT_ANNOTATED_CDS"/>
    <property type="molecule type" value="Genomic_DNA"/>
</dbReference>
<keyword evidence="3" id="KW-1185">Reference proteome</keyword>
<dbReference type="AlphaFoldDB" id="R7V7U8"/>
<evidence type="ECO:0000313" key="3">
    <source>
        <dbReference type="Proteomes" id="UP000014760"/>
    </source>
</evidence>
<dbReference type="HOGENOM" id="CLU_1455738_0_0_1"/>
<protein>
    <submittedName>
        <fullName evidence="1 2">Uncharacterized protein</fullName>
    </submittedName>
</protein>
<proteinExistence type="predicted"/>
<gene>
    <name evidence="1" type="ORF">CAPTEDRAFT_211050</name>
</gene>
<dbReference type="EMBL" id="KB294417">
    <property type="protein sequence ID" value="ELU14614.1"/>
    <property type="molecule type" value="Genomic_DNA"/>
</dbReference>
<name>R7V7U8_CAPTE</name>
<reference evidence="2" key="3">
    <citation type="submission" date="2015-06" db="UniProtKB">
        <authorList>
            <consortium name="EnsemblMetazoa"/>
        </authorList>
    </citation>
    <scope>IDENTIFICATION</scope>
</reference>